<dbReference type="InterPro" id="IPR018511">
    <property type="entry name" value="Hemolysin-typ_Ca-bd_CS"/>
</dbReference>
<accession>A0ABU0C0E0</accession>
<sequence>MVVKLFMSSYSTTGALATLAEGDDVYIADGVNVGSTNDRGVVANFSNHTINVFGNLINAGISIDMEGIASTSNNQITIAEHSKVWSYDSVPVVIHSANSSLDNEGYIKGYWGLAVGSAAAVSTTIVNNDGTIEATDGSVATIYRYFGSADTINITSTGTIKGPGLAYTSQGFGGKENFLNSGVIVGGIKLDGGDDKYDGRLGSVKGIVAGGDGADTLYGGKEGNELHGDGGKDRIYGAGGADKLYGGIEADTFVFNKTSESTMAVRDIIYDFNHVDTIDLHTIDAKSSSSVNDAFTFIGSAAFGGHAGELRYTKSGGNTYVYGDTNGDGATDFSIKIVGLFTMEKGDFLV</sequence>
<protein>
    <submittedName>
        <fullName evidence="5">Ca2+-binding RTX toxin-like protein</fullName>
    </submittedName>
</protein>
<dbReference type="Proteomes" id="UP001230207">
    <property type="component" value="Unassembled WGS sequence"/>
</dbReference>
<keyword evidence="6" id="KW-1185">Reference proteome</keyword>
<dbReference type="Gene3D" id="2.150.10.10">
    <property type="entry name" value="Serralysin-like metalloprotease, C-terminal"/>
    <property type="match status" value="1"/>
</dbReference>
<gene>
    <name evidence="5" type="ORF">QO002_006191</name>
</gene>
<dbReference type="EMBL" id="JAUSVF010000006">
    <property type="protein sequence ID" value="MDQ0323984.1"/>
    <property type="molecule type" value="Genomic_DNA"/>
</dbReference>
<evidence type="ECO:0000313" key="5">
    <source>
        <dbReference type="EMBL" id="MDQ0323984.1"/>
    </source>
</evidence>
<evidence type="ECO:0000256" key="2">
    <source>
        <dbReference type="ARBA" id="ARBA00022525"/>
    </source>
</evidence>
<dbReference type="PRINTS" id="PR00313">
    <property type="entry name" value="CABNDNGRPT"/>
</dbReference>
<dbReference type="SUPFAM" id="SSF51120">
    <property type="entry name" value="beta-Roll"/>
    <property type="match status" value="1"/>
</dbReference>
<name>A0ABU0C0E0_9HYPH</name>
<evidence type="ECO:0000256" key="1">
    <source>
        <dbReference type="ARBA" id="ARBA00004613"/>
    </source>
</evidence>
<dbReference type="Pfam" id="PF08548">
    <property type="entry name" value="Peptidase_M10_C"/>
    <property type="match status" value="1"/>
</dbReference>
<proteinExistence type="predicted"/>
<evidence type="ECO:0000256" key="3">
    <source>
        <dbReference type="ARBA" id="ARBA00022737"/>
    </source>
</evidence>
<keyword evidence="3" id="KW-0677">Repeat</keyword>
<keyword evidence="2" id="KW-0964">Secreted</keyword>
<comment type="subcellular location">
    <subcellularLocation>
        <location evidence="1">Secreted</location>
    </subcellularLocation>
</comment>
<dbReference type="RefSeq" id="WP_307237190.1">
    <property type="nucleotide sequence ID" value="NZ_JAUSVF010000006.1"/>
</dbReference>
<dbReference type="PROSITE" id="PS00330">
    <property type="entry name" value="HEMOLYSIN_CALCIUM"/>
    <property type="match status" value="1"/>
</dbReference>
<dbReference type="InterPro" id="IPR013858">
    <property type="entry name" value="Peptidase_M10B_C"/>
</dbReference>
<evidence type="ECO:0000313" key="6">
    <source>
        <dbReference type="Proteomes" id="UP001230207"/>
    </source>
</evidence>
<reference evidence="5 6" key="1">
    <citation type="submission" date="2023-07" db="EMBL/GenBank/DDBJ databases">
        <title>Genomic Encyclopedia of Type Strains, Phase IV (KMG-IV): sequencing the most valuable type-strain genomes for metagenomic binning, comparative biology and taxonomic classification.</title>
        <authorList>
            <person name="Goeker M."/>
        </authorList>
    </citation>
    <scope>NUCLEOTIDE SEQUENCE [LARGE SCALE GENOMIC DNA]</scope>
    <source>
        <strain evidence="5 6">DSM 1112</strain>
    </source>
</reference>
<dbReference type="InterPro" id="IPR011049">
    <property type="entry name" value="Serralysin-like_metalloprot_C"/>
</dbReference>
<comment type="caution">
    <text evidence="5">The sequence shown here is derived from an EMBL/GenBank/DDBJ whole genome shotgun (WGS) entry which is preliminary data.</text>
</comment>
<organism evidence="5 6">
    <name type="scientific">Pararhizobium capsulatum DSM 1112</name>
    <dbReference type="NCBI Taxonomy" id="1121113"/>
    <lineage>
        <taxon>Bacteria</taxon>
        <taxon>Pseudomonadati</taxon>
        <taxon>Pseudomonadota</taxon>
        <taxon>Alphaproteobacteria</taxon>
        <taxon>Hyphomicrobiales</taxon>
        <taxon>Rhizobiaceae</taxon>
        <taxon>Rhizobium/Agrobacterium group</taxon>
        <taxon>Pararhizobium</taxon>
    </lineage>
</organism>
<evidence type="ECO:0000259" key="4">
    <source>
        <dbReference type="Pfam" id="PF08548"/>
    </source>
</evidence>
<feature type="domain" description="Peptidase M10 serralysin C-terminal" evidence="4">
    <location>
        <begin position="218"/>
        <end position="350"/>
    </location>
</feature>